<evidence type="ECO:0000256" key="1">
    <source>
        <dbReference type="SAM" id="MobiDB-lite"/>
    </source>
</evidence>
<keyword evidence="3" id="KW-1185">Reference proteome</keyword>
<sequence>MEEGVLNKDSLTTEVRKPHKSETKRYSEIFRDFDNLDLSLISTEVENLLIDSDCQFISESSPGEGAEFTEQNNEHIGAEGGEGDGNQTGTISS</sequence>
<evidence type="ECO:0000313" key="2">
    <source>
        <dbReference type="EMBL" id="MEQ2225386.1"/>
    </source>
</evidence>
<reference evidence="2 3" key="1">
    <citation type="submission" date="2021-06" db="EMBL/GenBank/DDBJ databases">
        <authorList>
            <person name="Palmer J.M."/>
        </authorList>
    </citation>
    <scope>NUCLEOTIDE SEQUENCE [LARGE SCALE GENOMIC DNA]</scope>
    <source>
        <strain evidence="3">if_2019</strain>
        <tissue evidence="2">Muscle</tissue>
    </source>
</reference>
<accession>A0ABV0SZ58</accession>
<protein>
    <submittedName>
        <fullName evidence="2">Uncharacterized protein</fullName>
    </submittedName>
</protein>
<feature type="region of interest" description="Disordered" evidence="1">
    <location>
        <begin position="59"/>
        <end position="93"/>
    </location>
</feature>
<evidence type="ECO:0000313" key="3">
    <source>
        <dbReference type="Proteomes" id="UP001482620"/>
    </source>
</evidence>
<dbReference type="EMBL" id="JAHRIQ010013143">
    <property type="protein sequence ID" value="MEQ2225386.1"/>
    <property type="molecule type" value="Genomic_DNA"/>
</dbReference>
<name>A0ABV0SZ58_9TELE</name>
<feature type="region of interest" description="Disordered" evidence="1">
    <location>
        <begin position="1"/>
        <end position="21"/>
    </location>
</feature>
<organism evidence="2 3">
    <name type="scientific">Ilyodon furcidens</name>
    <name type="common">goldbreast splitfin</name>
    <dbReference type="NCBI Taxonomy" id="33524"/>
    <lineage>
        <taxon>Eukaryota</taxon>
        <taxon>Metazoa</taxon>
        <taxon>Chordata</taxon>
        <taxon>Craniata</taxon>
        <taxon>Vertebrata</taxon>
        <taxon>Euteleostomi</taxon>
        <taxon>Actinopterygii</taxon>
        <taxon>Neopterygii</taxon>
        <taxon>Teleostei</taxon>
        <taxon>Neoteleostei</taxon>
        <taxon>Acanthomorphata</taxon>
        <taxon>Ovalentaria</taxon>
        <taxon>Atherinomorphae</taxon>
        <taxon>Cyprinodontiformes</taxon>
        <taxon>Goodeidae</taxon>
        <taxon>Ilyodon</taxon>
    </lineage>
</organism>
<comment type="caution">
    <text evidence="2">The sequence shown here is derived from an EMBL/GenBank/DDBJ whole genome shotgun (WGS) entry which is preliminary data.</text>
</comment>
<dbReference type="Proteomes" id="UP001482620">
    <property type="component" value="Unassembled WGS sequence"/>
</dbReference>
<proteinExistence type="predicted"/>
<gene>
    <name evidence="2" type="ORF">ILYODFUR_016885</name>
</gene>